<evidence type="ECO:0000256" key="6">
    <source>
        <dbReference type="SAM" id="Phobius"/>
    </source>
</evidence>
<dbReference type="EMBL" id="KE124806">
    <property type="protein sequence ID" value="EPB78748.1"/>
    <property type="molecule type" value="Genomic_DNA"/>
</dbReference>
<dbReference type="GO" id="GO:0016491">
    <property type="term" value="F:oxidoreductase activity"/>
    <property type="evidence" value="ECO:0007669"/>
    <property type="project" value="UniProtKB-KW"/>
</dbReference>
<dbReference type="GO" id="GO:0005737">
    <property type="term" value="C:cytoplasm"/>
    <property type="evidence" value="ECO:0007669"/>
    <property type="project" value="TreeGrafter"/>
</dbReference>
<dbReference type="InterPro" id="IPR045605">
    <property type="entry name" value="KshA-like_C"/>
</dbReference>
<dbReference type="PANTHER" id="PTHR21266:SF32">
    <property type="entry name" value="CHOLESTEROL 7-DESATURASE NVD"/>
    <property type="match status" value="1"/>
</dbReference>
<dbReference type="Pfam" id="PF19298">
    <property type="entry name" value="KshA_C"/>
    <property type="match status" value="1"/>
</dbReference>
<dbReference type="Proteomes" id="UP000054495">
    <property type="component" value="Unassembled WGS sequence"/>
</dbReference>
<feature type="transmembrane region" description="Helical" evidence="6">
    <location>
        <begin position="12"/>
        <end position="38"/>
    </location>
</feature>
<keyword evidence="2 6" id="KW-0812">Transmembrane</keyword>
<evidence type="ECO:0000259" key="7">
    <source>
        <dbReference type="Pfam" id="PF19298"/>
    </source>
</evidence>
<dbReference type="AlphaFoldDB" id="A0A0D6M5G2"/>
<evidence type="ECO:0000313" key="9">
    <source>
        <dbReference type="Proteomes" id="UP000054495"/>
    </source>
</evidence>
<reference evidence="8 9" key="1">
    <citation type="submission" date="2013-05" db="EMBL/GenBank/DDBJ databases">
        <title>Draft genome of the parasitic nematode Anyclostoma ceylanicum.</title>
        <authorList>
            <person name="Mitreva M."/>
        </authorList>
    </citation>
    <scope>NUCLEOTIDE SEQUENCE [LARGE SCALE GENOMIC DNA]</scope>
</reference>
<sequence length="286" mass="33267">MTFRNSMGFIGYVNMTALMISIAIAILVTILYAIYYALRPCNRIKKLGDLGLFLGDPQLKGVYRERQITRLAKLRRIGELPPVYPNGWYCIAESDEIKPKCIKEVTIFGNNLFNIDLDNTNPLVRHTWDGKWAPQTGENAHVSVMHLDQYMTIAGFRIPLTDSHLRAEQHGPGIVHMLFDFGILGRGVVLQHVTPQEPLQQLVRFKLYSTVPRWFAKFFLISEANQFERDIWVWSNKKYIKSPILVRNDGPIQKHRRWYSQFYKENSPRLLPNGELSNRPKSVYDW</sequence>
<gene>
    <name evidence="8" type="ORF">ANCCEY_02138</name>
</gene>
<dbReference type="GO" id="GO:0008203">
    <property type="term" value="P:cholesterol metabolic process"/>
    <property type="evidence" value="ECO:0007669"/>
    <property type="project" value="InterPro"/>
</dbReference>
<dbReference type="GO" id="GO:0016020">
    <property type="term" value="C:membrane"/>
    <property type="evidence" value="ECO:0007669"/>
    <property type="project" value="UniProtKB-SubCell"/>
</dbReference>
<keyword evidence="4" id="KW-0560">Oxidoreductase</keyword>
<dbReference type="PANTHER" id="PTHR21266">
    <property type="entry name" value="IRON-SULFUR DOMAIN CONTAINING PROTEIN"/>
    <property type="match status" value="1"/>
</dbReference>
<organism evidence="8 9">
    <name type="scientific">Ancylostoma ceylanicum</name>
    <dbReference type="NCBI Taxonomy" id="53326"/>
    <lineage>
        <taxon>Eukaryota</taxon>
        <taxon>Metazoa</taxon>
        <taxon>Ecdysozoa</taxon>
        <taxon>Nematoda</taxon>
        <taxon>Chromadorea</taxon>
        <taxon>Rhabditida</taxon>
        <taxon>Rhabditina</taxon>
        <taxon>Rhabditomorpha</taxon>
        <taxon>Strongyloidea</taxon>
        <taxon>Ancylostomatidae</taxon>
        <taxon>Ancylostomatinae</taxon>
        <taxon>Ancylostoma</taxon>
    </lineage>
</organism>
<comment type="subcellular location">
    <subcellularLocation>
        <location evidence="1">Membrane</location>
    </subcellularLocation>
</comment>
<evidence type="ECO:0000313" key="8">
    <source>
        <dbReference type="EMBL" id="EPB78748.1"/>
    </source>
</evidence>
<accession>A0A0D6M5G2</accession>
<proteinExistence type="predicted"/>
<keyword evidence="9" id="KW-1185">Reference proteome</keyword>
<evidence type="ECO:0000256" key="3">
    <source>
        <dbReference type="ARBA" id="ARBA00022989"/>
    </source>
</evidence>
<feature type="domain" description="3-ketosteroid-9-alpha-monooxygenase oxygenase component-like C-terminal" evidence="7">
    <location>
        <begin position="160"/>
        <end position="263"/>
    </location>
</feature>
<name>A0A0D6M5G2_9BILA</name>
<keyword evidence="5 6" id="KW-0472">Membrane</keyword>
<evidence type="ECO:0000256" key="2">
    <source>
        <dbReference type="ARBA" id="ARBA00022692"/>
    </source>
</evidence>
<evidence type="ECO:0000256" key="4">
    <source>
        <dbReference type="ARBA" id="ARBA00023002"/>
    </source>
</evidence>
<evidence type="ECO:0000256" key="1">
    <source>
        <dbReference type="ARBA" id="ARBA00004370"/>
    </source>
</evidence>
<protein>
    <recommendedName>
        <fullName evidence="7">3-ketosteroid-9-alpha-monooxygenase oxygenase component-like C-terminal domain-containing protein</fullName>
    </recommendedName>
</protein>
<dbReference type="InterPro" id="IPR050584">
    <property type="entry name" value="Cholesterol_7-desaturase"/>
</dbReference>
<keyword evidence="3 6" id="KW-1133">Transmembrane helix</keyword>
<dbReference type="Gene3D" id="3.90.380.10">
    <property type="entry name" value="Naphthalene 1,2-dioxygenase Alpha Subunit, Chain A, domain 1"/>
    <property type="match status" value="1"/>
</dbReference>
<evidence type="ECO:0000256" key="5">
    <source>
        <dbReference type="ARBA" id="ARBA00023136"/>
    </source>
</evidence>